<evidence type="ECO:0000259" key="14">
    <source>
        <dbReference type="Pfam" id="PF01217"/>
    </source>
</evidence>
<evidence type="ECO:0000256" key="13">
    <source>
        <dbReference type="SAM" id="MobiDB-lite"/>
    </source>
</evidence>
<comment type="subunit">
    <text evidence="3 12">Oligomeric complex that consists of at least the alpha, beta, beta', gamma, delta, epsilon and zeta subunits.</text>
</comment>
<keyword evidence="4 12" id="KW-0813">Transport</keyword>
<keyword evidence="7 12" id="KW-0653">Protein transport</keyword>
<proteinExistence type="inferred from homology"/>
<keyword evidence="8 12" id="KW-0333">Golgi apparatus</keyword>
<feature type="compositionally biased region" description="Basic and acidic residues" evidence="13">
    <location>
        <begin position="57"/>
        <end position="72"/>
    </location>
</feature>
<dbReference type="PANTHER" id="PTHR11043:SF0">
    <property type="entry name" value="COATOMER SUBUNIT ZETA"/>
    <property type="match status" value="1"/>
</dbReference>
<dbReference type="RefSeq" id="XP_067921205.1">
    <property type="nucleotide sequence ID" value="XM_068066822.1"/>
</dbReference>
<protein>
    <recommendedName>
        <fullName evidence="12">Coatomer subunit zeta</fullName>
    </recommendedName>
</protein>
<evidence type="ECO:0000256" key="1">
    <source>
        <dbReference type="ARBA" id="ARBA00004255"/>
    </source>
</evidence>
<gene>
    <name evidence="15" type="ORF">CSUI_006668</name>
</gene>
<organism evidence="15 16">
    <name type="scientific">Cystoisospora suis</name>
    <dbReference type="NCBI Taxonomy" id="483139"/>
    <lineage>
        <taxon>Eukaryota</taxon>
        <taxon>Sar</taxon>
        <taxon>Alveolata</taxon>
        <taxon>Apicomplexa</taxon>
        <taxon>Conoidasida</taxon>
        <taxon>Coccidia</taxon>
        <taxon>Eucoccidiorida</taxon>
        <taxon>Eimeriorina</taxon>
        <taxon>Sarcocystidae</taxon>
        <taxon>Cystoisospora</taxon>
    </lineage>
</organism>
<evidence type="ECO:0000313" key="15">
    <source>
        <dbReference type="EMBL" id="PHJ19506.1"/>
    </source>
</evidence>
<evidence type="ECO:0000256" key="7">
    <source>
        <dbReference type="ARBA" id="ARBA00022927"/>
    </source>
</evidence>
<evidence type="ECO:0000256" key="5">
    <source>
        <dbReference type="ARBA" id="ARBA00022490"/>
    </source>
</evidence>
<keyword evidence="5 12" id="KW-0963">Cytoplasm</keyword>
<feature type="compositionally biased region" description="Low complexity" evidence="13">
    <location>
        <begin position="28"/>
        <end position="48"/>
    </location>
</feature>
<keyword evidence="9 12" id="KW-0472">Membrane</keyword>
<dbReference type="InterPro" id="IPR022775">
    <property type="entry name" value="AP_mu_sigma_su"/>
</dbReference>
<dbReference type="GO" id="GO:0000139">
    <property type="term" value="C:Golgi membrane"/>
    <property type="evidence" value="ECO:0007669"/>
    <property type="project" value="UniProtKB-SubCell"/>
</dbReference>
<feature type="domain" description="AP complex mu/sigma subunit" evidence="14">
    <location>
        <begin position="120"/>
        <end position="196"/>
    </location>
</feature>
<comment type="similarity">
    <text evidence="2 12">Belongs to the adaptor complexes small subunit family.</text>
</comment>
<dbReference type="SUPFAM" id="SSF64356">
    <property type="entry name" value="SNARE-like"/>
    <property type="match status" value="1"/>
</dbReference>
<keyword evidence="6 12" id="KW-0931">ER-Golgi transport</keyword>
<dbReference type="VEuPathDB" id="ToxoDB:CSUI_006668"/>
<evidence type="ECO:0000256" key="6">
    <source>
        <dbReference type="ARBA" id="ARBA00022892"/>
    </source>
</evidence>
<dbReference type="EMBL" id="MIGC01003399">
    <property type="protein sequence ID" value="PHJ19506.1"/>
    <property type="molecule type" value="Genomic_DNA"/>
</dbReference>
<keyword evidence="10 12" id="KW-0968">Cytoplasmic vesicle</keyword>
<evidence type="ECO:0000313" key="16">
    <source>
        <dbReference type="Proteomes" id="UP000221165"/>
    </source>
</evidence>
<dbReference type="GO" id="GO:0006891">
    <property type="term" value="P:intra-Golgi vesicle-mediated transport"/>
    <property type="evidence" value="ECO:0007669"/>
    <property type="project" value="TreeGrafter"/>
</dbReference>
<accession>A0A2C6KTQ3</accession>
<dbReference type="Proteomes" id="UP000221165">
    <property type="component" value="Unassembled WGS sequence"/>
</dbReference>
<evidence type="ECO:0000256" key="2">
    <source>
        <dbReference type="ARBA" id="ARBA00006972"/>
    </source>
</evidence>
<evidence type="ECO:0000256" key="10">
    <source>
        <dbReference type="ARBA" id="ARBA00023329"/>
    </source>
</evidence>
<dbReference type="InterPro" id="IPR039652">
    <property type="entry name" value="Coatomer_zeta"/>
</dbReference>
<sequence length="238" mass="24948">MSLGLFNLCAVAILDSEGERLAVKYPRRPGSNPSSSSAGSSSSGSRQAGVGGGENSRAGEDPTKKGKKRDTGGMEDFASQRQLEQQLVQRFSKMTSRNEVEAFEIGGEYVGLGRSINDVLVFLVSESAGCNEILLLEIFNTLSSALTTLTGGQIGKKQILDNLDSVFLLLDELFDNGFLLHLDPGVILARINMQDDDTAAATGAGGVGGEAASTQTAFNQAISSAKENLIRSLLSGGP</sequence>
<comment type="function">
    <text evidence="11">The coatomer is a cytosolic protein complex that binds to dilysine motifs and reversibly associates with Golgi non-clathrin-coated vesicles, which further mediate biosynthetic protein transport from the ER, via the Golgi up to the trans Golgi network. Coatomer complex is required for budding from Golgi membranes, and is essential for the retrograde Golgi-to-ER transport of dilysine-tagged proteins. The zeta subunit may be involved in regulating the coat assembly and, hence, the rate of biosynthetic protein transport due to its association-dissociation properties with the coatomer complex.</text>
</comment>
<evidence type="ECO:0000256" key="4">
    <source>
        <dbReference type="ARBA" id="ARBA00022448"/>
    </source>
</evidence>
<dbReference type="GO" id="GO:0030126">
    <property type="term" value="C:COPI vesicle coat"/>
    <property type="evidence" value="ECO:0007669"/>
    <property type="project" value="UniProtKB-UniRule"/>
</dbReference>
<dbReference type="Gene3D" id="3.30.450.60">
    <property type="match status" value="1"/>
</dbReference>
<keyword evidence="16" id="KW-1185">Reference proteome</keyword>
<evidence type="ECO:0000256" key="11">
    <source>
        <dbReference type="ARBA" id="ARBA00045555"/>
    </source>
</evidence>
<comment type="caution">
    <text evidence="15">The sequence shown here is derived from an EMBL/GenBank/DDBJ whole genome shotgun (WGS) entry which is preliminary data.</text>
</comment>
<dbReference type="GO" id="GO:0006886">
    <property type="term" value="P:intracellular protein transport"/>
    <property type="evidence" value="ECO:0007669"/>
    <property type="project" value="TreeGrafter"/>
</dbReference>
<dbReference type="PANTHER" id="PTHR11043">
    <property type="entry name" value="ZETA-COAT PROTEIN"/>
    <property type="match status" value="1"/>
</dbReference>
<name>A0A2C6KTQ3_9APIC</name>
<dbReference type="GO" id="GO:0006890">
    <property type="term" value="P:retrograde vesicle-mediated transport, Golgi to endoplasmic reticulum"/>
    <property type="evidence" value="ECO:0007669"/>
    <property type="project" value="UniProtKB-UniRule"/>
</dbReference>
<reference evidence="15 16" key="1">
    <citation type="journal article" date="2017" name="Int. J. Parasitol.">
        <title>The genome of the protozoan parasite Cystoisospora suis and a reverse vaccinology approach to identify vaccine candidates.</title>
        <authorList>
            <person name="Palmieri N."/>
            <person name="Shrestha A."/>
            <person name="Ruttkowski B."/>
            <person name="Beck T."/>
            <person name="Vogl C."/>
            <person name="Tomley F."/>
            <person name="Blake D.P."/>
            <person name="Joachim A."/>
        </authorList>
    </citation>
    <scope>NUCLEOTIDE SEQUENCE [LARGE SCALE GENOMIC DNA]</scope>
    <source>
        <strain evidence="15 16">Wien I</strain>
    </source>
</reference>
<dbReference type="OrthoDB" id="6585768at2759"/>
<evidence type="ECO:0000256" key="3">
    <source>
        <dbReference type="ARBA" id="ARBA00011775"/>
    </source>
</evidence>
<evidence type="ECO:0000256" key="9">
    <source>
        <dbReference type="ARBA" id="ARBA00023136"/>
    </source>
</evidence>
<dbReference type="GeneID" id="94430033"/>
<dbReference type="InterPro" id="IPR011012">
    <property type="entry name" value="Longin-like_dom_sf"/>
</dbReference>
<feature type="region of interest" description="Disordered" evidence="13">
    <location>
        <begin position="24"/>
        <end position="79"/>
    </location>
</feature>
<comment type="subcellular location">
    <subcellularLocation>
        <location evidence="12">Cytoplasm</location>
    </subcellularLocation>
    <subcellularLocation>
        <location evidence="1 12">Golgi apparatus membrane</location>
        <topology evidence="1 12">Peripheral membrane protein</topology>
        <orientation evidence="1 12">Cytoplasmic side</orientation>
    </subcellularLocation>
    <subcellularLocation>
        <location evidence="12">Cytoplasmic vesicle</location>
        <location evidence="12">COPI-coated vesicle membrane</location>
        <topology evidence="12">Peripheral membrane protein</topology>
        <orientation evidence="12">Cytoplasmic side</orientation>
    </subcellularLocation>
</comment>
<evidence type="ECO:0000256" key="12">
    <source>
        <dbReference type="RuleBase" id="RU366053"/>
    </source>
</evidence>
<dbReference type="AlphaFoldDB" id="A0A2C6KTQ3"/>
<evidence type="ECO:0000256" key="8">
    <source>
        <dbReference type="ARBA" id="ARBA00023034"/>
    </source>
</evidence>
<dbReference type="Pfam" id="PF01217">
    <property type="entry name" value="Clat_adaptor_s"/>
    <property type="match status" value="1"/>
</dbReference>